<feature type="transmembrane region" description="Helical" evidence="7">
    <location>
        <begin position="72"/>
        <end position="95"/>
    </location>
</feature>
<dbReference type="WBParaSite" id="ALUE_0000679001-mRNA-1">
    <property type="protein sequence ID" value="ALUE_0000679001-mRNA-1"/>
    <property type="gene ID" value="ALUE_0000679001"/>
</dbReference>
<dbReference type="PROSITE" id="PS50267">
    <property type="entry name" value="NA_NEUROTRAN_SYMP_3"/>
    <property type="match status" value="1"/>
</dbReference>
<protein>
    <submittedName>
        <fullName evidence="9">Aa_trans domain-containing protein</fullName>
    </submittedName>
</protein>
<dbReference type="GO" id="GO:0005886">
    <property type="term" value="C:plasma membrane"/>
    <property type="evidence" value="ECO:0007669"/>
    <property type="project" value="TreeGrafter"/>
</dbReference>
<organism evidence="8 9">
    <name type="scientific">Ascaris lumbricoides</name>
    <name type="common">Giant roundworm</name>
    <dbReference type="NCBI Taxonomy" id="6252"/>
    <lineage>
        <taxon>Eukaryota</taxon>
        <taxon>Metazoa</taxon>
        <taxon>Ecdysozoa</taxon>
        <taxon>Nematoda</taxon>
        <taxon>Chromadorea</taxon>
        <taxon>Rhabditida</taxon>
        <taxon>Spirurina</taxon>
        <taxon>Ascaridomorpha</taxon>
        <taxon>Ascaridoidea</taxon>
        <taxon>Ascarididae</taxon>
        <taxon>Ascaris</taxon>
    </lineage>
</organism>
<reference evidence="9" key="1">
    <citation type="submission" date="2017-02" db="UniProtKB">
        <authorList>
            <consortium name="WormBaseParasite"/>
        </authorList>
    </citation>
    <scope>IDENTIFICATION</scope>
</reference>
<proteinExistence type="predicted"/>
<dbReference type="GO" id="GO:0051378">
    <property type="term" value="F:serotonin binding"/>
    <property type="evidence" value="ECO:0007669"/>
    <property type="project" value="TreeGrafter"/>
</dbReference>
<evidence type="ECO:0000313" key="9">
    <source>
        <dbReference type="WBParaSite" id="ALUE_0000679001-mRNA-1"/>
    </source>
</evidence>
<dbReference type="GO" id="GO:0005335">
    <property type="term" value="F:serotonin:sodium:chloride symporter activity"/>
    <property type="evidence" value="ECO:0007669"/>
    <property type="project" value="TreeGrafter"/>
</dbReference>
<keyword evidence="2" id="KW-0813">Transport</keyword>
<dbReference type="PANTHER" id="PTHR11616:SF279">
    <property type="entry name" value="SODIUM-DEPENDENT SEROTONIN TRANSPORTER"/>
    <property type="match status" value="1"/>
</dbReference>
<feature type="transmembrane region" description="Helical" evidence="7">
    <location>
        <begin position="116"/>
        <end position="143"/>
    </location>
</feature>
<dbReference type="GO" id="GO:0006865">
    <property type="term" value="P:amino acid transport"/>
    <property type="evidence" value="ECO:0007669"/>
    <property type="project" value="TreeGrafter"/>
</dbReference>
<dbReference type="AlphaFoldDB" id="A0A0M3HV68"/>
<feature type="transmembrane region" description="Helical" evidence="7">
    <location>
        <begin position="41"/>
        <end position="66"/>
    </location>
</feature>
<keyword evidence="3 7" id="KW-0812">Transmembrane</keyword>
<dbReference type="GO" id="GO:0043005">
    <property type="term" value="C:neuron projection"/>
    <property type="evidence" value="ECO:0007669"/>
    <property type="project" value="TreeGrafter"/>
</dbReference>
<dbReference type="Pfam" id="PF00209">
    <property type="entry name" value="SNF"/>
    <property type="match status" value="1"/>
</dbReference>
<accession>A0A0M3HV68</accession>
<evidence type="ECO:0000256" key="5">
    <source>
        <dbReference type="ARBA" id="ARBA00022989"/>
    </source>
</evidence>
<dbReference type="InterPro" id="IPR037272">
    <property type="entry name" value="SNS_sf"/>
</dbReference>
<sequence length="202" mass="23327">MSEITNRPLRLNSLFQFSGIEALITGFCDEYPRILARKREIFVGIVIATYYFGSLPTVTYGGTYVIPFLDEYGVSLSVLFIVMCEMVAVCWFYGIRRFSEDVRQMLGFYPGLYWRLCWTCCPIFIAVSFFYALQTIFLLSVYHTSIQPMSIPSYTYPQWSVPLGWFLRLTSVLSVPIYAIYYLCNAKGTFVQVCLLIFITNS</sequence>
<keyword evidence="4" id="KW-0769">Symport</keyword>
<dbReference type="SUPFAM" id="SSF161070">
    <property type="entry name" value="SNF-like"/>
    <property type="match status" value="1"/>
</dbReference>
<name>A0A0M3HV68_ASCLU</name>
<evidence type="ECO:0000256" key="3">
    <source>
        <dbReference type="ARBA" id="ARBA00022692"/>
    </source>
</evidence>
<dbReference type="GO" id="GO:0098793">
    <property type="term" value="C:presynapse"/>
    <property type="evidence" value="ECO:0007669"/>
    <property type="project" value="GOC"/>
</dbReference>
<keyword evidence="6 7" id="KW-0472">Membrane</keyword>
<dbReference type="InterPro" id="IPR000175">
    <property type="entry name" value="Na/ntran_symport"/>
</dbReference>
<evidence type="ECO:0000256" key="4">
    <source>
        <dbReference type="ARBA" id="ARBA00022847"/>
    </source>
</evidence>
<evidence type="ECO:0000256" key="7">
    <source>
        <dbReference type="SAM" id="Phobius"/>
    </source>
</evidence>
<dbReference type="PANTHER" id="PTHR11616">
    <property type="entry name" value="SODIUM/CHLORIDE DEPENDENT TRANSPORTER"/>
    <property type="match status" value="1"/>
</dbReference>
<evidence type="ECO:0000256" key="6">
    <source>
        <dbReference type="ARBA" id="ARBA00023136"/>
    </source>
</evidence>
<comment type="subcellular location">
    <subcellularLocation>
        <location evidence="1">Membrane</location>
        <topology evidence="1">Multi-pass membrane protein</topology>
    </subcellularLocation>
</comment>
<evidence type="ECO:0000256" key="1">
    <source>
        <dbReference type="ARBA" id="ARBA00004141"/>
    </source>
</evidence>
<keyword evidence="8" id="KW-1185">Reference proteome</keyword>
<evidence type="ECO:0000256" key="2">
    <source>
        <dbReference type="ARBA" id="ARBA00022448"/>
    </source>
</evidence>
<keyword evidence="5 7" id="KW-1133">Transmembrane helix</keyword>
<dbReference type="Proteomes" id="UP000036681">
    <property type="component" value="Unplaced"/>
</dbReference>
<evidence type="ECO:0000313" key="8">
    <source>
        <dbReference type="Proteomes" id="UP000036681"/>
    </source>
</evidence>